<dbReference type="SUPFAM" id="SSF53756">
    <property type="entry name" value="UDP-Glycosyltransferase/glycogen phosphorylase"/>
    <property type="match status" value="1"/>
</dbReference>
<gene>
    <name evidence="1" type="ORF">A1Q5_14035</name>
</gene>
<evidence type="ECO:0008006" key="3">
    <source>
        <dbReference type="Google" id="ProtNLM"/>
    </source>
</evidence>
<evidence type="ECO:0000313" key="2">
    <source>
        <dbReference type="Proteomes" id="UP000095059"/>
    </source>
</evidence>
<organism evidence="1 2">
    <name type="scientific">Aliivibrio logei 5S-186</name>
    <dbReference type="NCBI Taxonomy" id="626086"/>
    <lineage>
        <taxon>Bacteria</taxon>
        <taxon>Pseudomonadati</taxon>
        <taxon>Pseudomonadota</taxon>
        <taxon>Gammaproteobacteria</taxon>
        <taxon>Vibrionales</taxon>
        <taxon>Vibrionaceae</taxon>
        <taxon>Aliivibrio</taxon>
    </lineage>
</organism>
<keyword evidence="2" id="KW-1185">Reference proteome</keyword>
<dbReference type="Gene3D" id="3.40.50.2000">
    <property type="entry name" value="Glycogen Phosphorylase B"/>
    <property type="match status" value="1"/>
</dbReference>
<dbReference type="EMBL" id="AJYJ02000135">
    <property type="protein sequence ID" value="OEF10071.1"/>
    <property type="molecule type" value="Genomic_DNA"/>
</dbReference>
<dbReference type="Pfam" id="PF13692">
    <property type="entry name" value="Glyco_trans_1_4"/>
    <property type="match status" value="1"/>
</dbReference>
<name>A0ABX3ARR5_ALILO</name>
<sequence length="309" mass="36047">MSLKIFFVRDSISYLPEIYAYEKYCVDNDIKYEIVGVNFNFNLISYPFVKWVIMGVDRNRNKNAFLVHEYLSLSTGKCAKLKNFIKKMVSIESDLQVFLNDNIKKSFSKNNIPNIIRDMGVTPLFKKYDNIKKEYDFVYCGSLGNNRNIDELFLLFSEGVLKDKTLLIIGEANKDLIEKYSSNKVIFYGRVDYKCVPEILCKAKCAINYIPNIYPFNLQTSTKLLEYLSCNLPVLSTKYKWVESFKEKEKAPILFIDSDFTIKSLDDFLGGELYFPNMDKYLWDEIISESKVFETIITGYNEKFGISNE</sequence>
<evidence type="ECO:0000313" key="1">
    <source>
        <dbReference type="EMBL" id="OEF10071.1"/>
    </source>
</evidence>
<proteinExistence type="predicted"/>
<reference evidence="1 2" key="1">
    <citation type="journal article" date="2012" name="Science">
        <title>Ecological populations of bacteria act as socially cohesive units of antibiotic production and resistance.</title>
        <authorList>
            <person name="Cordero O.X."/>
            <person name="Wildschutte H."/>
            <person name="Kirkup B."/>
            <person name="Proehl S."/>
            <person name="Ngo L."/>
            <person name="Hussain F."/>
            <person name="Le Roux F."/>
            <person name="Mincer T."/>
            <person name="Polz M.F."/>
        </authorList>
    </citation>
    <scope>NUCLEOTIDE SEQUENCE [LARGE SCALE GENOMIC DNA]</scope>
    <source>
        <strain evidence="1 2">5S-186</strain>
    </source>
</reference>
<accession>A0ABX3ARR5</accession>
<comment type="caution">
    <text evidence="1">The sequence shown here is derived from an EMBL/GenBank/DDBJ whole genome shotgun (WGS) entry which is preliminary data.</text>
</comment>
<protein>
    <recommendedName>
        <fullName evidence="3">Glycosyl transferase family 1 domain-containing protein</fullName>
    </recommendedName>
</protein>
<dbReference type="Proteomes" id="UP000095059">
    <property type="component" value="Unassembled WGS sequence"/>
</dbReference>